<evidence type="ECO:0000313" key="1">
    <source>
        <dbReference type="Proteomes" id="UP001732720"/>
    </source>
</evidence>
<keyword evidence="1" id="KW-1185">Reference proteome</keyword>
<gene>
    <name evidence="2" type="primary">LOC109684893</name>
</gene>
<proteinExistence type="predicted"/>
<accession>A0AC58KEE4</accession>
<organism evidence="1 2">
    <name type="scientific">Castor canadensis</name>
    <name type="common">American beaver</name>
    <dbReference type="NCBI Taxonomy" id="51338"/>
    <lineage>
        <taxon>Eukaryota</taxon>
        <taxon>Metazoa</taxon>
        <taxon>Chordata</taxon>
        <taxon>Craniata</taxon>
        <taxon>Vertebrata</taxon>
        <taxon>Euteleostomi</taxon>
        <taxon>Mammalia</taxon>
        <taxon>Eutheria</taxon>
        <taxon>Euarchontoglires</taxon>
        <taxon>Glires</taxon>
        <taxon>Rodentia</taxon>
        <taxon>Castorimorpha</taxon>
        <taxon>Castoridae</taxon>
        <taxon>Castor</taxon>
    </lineage>
</organism>
<dbReference type="RefSeq" id="XP_073903222.1">
    <property type="nucleotide sequence ID" value="XM_074047121.1"/>
</dbReference>
<name>A0AC58KEE4_CASCN</name>
<protein>
    <submittedName>
        <fullName evidence="2">NACHT, LRR and PYD domains-containing protein 1a-like</fullName>
    </submittedName>
</protein>
<sequence>MERGGSAEHRKELLLEAEMVSGAQHLPDLLHESTEEGDEGVPASSARQSTLQELSLCDGSSAREVEWDGSNLKLEFQGPRLAFANLEAGCPEVGVYPAPSRSTSDVKKHLLASSSSSSKVARQCGSSPGVIQELVTSGRVQRGLSPSFFMESHRRPTPRKVQCFQDSNTRILNILTDMSAQSWIGLREKSKNQKTEKTCPTQSWKNEYLQQKFTQLLLLQKPLPRGPEPQIRKSCHQDEVQERGHLIEIQDMFDSSPGTQEETQIVVLHGTAGIGKSTLARQVRGAWEEGLLYRDHFQHVFYFSCRELDQCGVLSLAELIAKDWAAPEAPIGQILSQSKQLLFILDDVDELKCVLKETSEFCLHWSQPQPVHTLLGSLLWKSLLPEASLMIIARTTALKKFIPLKKPRWVEVLGFSESSRKEYFYKYFPEEGQASRAFSLVESNPALLTLGLVPWVSWLICACLKQQMEQGQELPPTFQTTTALCLHYFAQALPAKPLGTQLRGICSLAAEGILRRKTLFRVGDLRKHRLNTAILATFLKMGILQKHSSSYSYSFIHSCFQEFFAAMSYTLGDEKEKSEHSDHLRGVEKILMKYGRHDLLGTLTTRFLFGLLSEQGMSSMGNIFTCQLLPKRTSELLRWVLVKALLRLPYSLEWFHCLYEIQDEEFVAKAMVHFQGTKIFVQTDVELLVVTFCIKFCSHVKRLQLNKGEQQGQAATPGVVLSTWAPVTNASWQVLFSTLRVSGSLKELDLSGNPLSCPAVQSLCETLRCPSCHLKTLRMVGCGLTSICCQDLASVLSASLSLTELDLQQNDLGDHGVRLLCGGLRQPTCCLKLLWLDQALLSGQVKEELRTLEEERPQLVISSRWKSSEMSPTEVPDGEEMDGGRTSLQKKRTQSEGDAPQTSQVESLHLSSPACLSNLHMEPLGTEDDFWGPTGPVATETVDKDRSLCRVHFPVAGSYHCPNTGLGFVVRRAVTIEIEFCTWDPFLGRTVMQHSWMVAGPLFDIKAEQGAVAAVHLPHFVALQEGLVDISLFQVAHFKEDGMLLEKPARVEPNYTVLENPSFSPIGVLLRMISATWRIIPITSTTLLYRHLEPKEVTFHLYLIPSDCTIRKAIDDEEAKFQFVRIHKPPPLGPLYLGSRYTVSGSGKLEIIPQELELCYRSPGQSQLFSEIFVGHLGSGIRLQMKDKKNETLVWEALLKPGDLTAAVTQVPPAPKASDSLTLLHFVDQHREQLVARVTSVDAVLDKLYGQVLSEEQYEKVRAETTKPGQMRKLFSFSRSWDWACKDQLYQALKETHPHLITDLLEKWGRDSGNHDRLSSSNLSTHL</sequence>
<reference evidence="2" key="1">
    <citation type="submission" date="2025-08" db="UniProtKB">
        <authorList>
            <consortium name="RefSeq"/>
        </authorList>
    </citation>
    <scope>IDENTIFICATION</scope>
</reference>
<evidence type="ECO:0000313" key="2">
    <source>
        <dbReference type="RefSeq" id="XP_073903222.1"/>
    </source>
</evidence>
<dbReference type="Proteomes" id="UP001732720">
    <property type="component" value="Chromosome 11"/>
</dbReference>